<dbReference type="PaxDb" id="6945-B7QHA9"/>
<feature type="region of interest" description="Disordered" evidence="1">
    <location>
        <begin position="1"/>
        <end position="71"/>
    </location>
</feature>
<dbReference type="HOGENOM" id="CLU_2032376_0_0_1"/>
<proteinExistence type="predicted"/>
<dbReference type="InParanoid" id="B7QHA9"/>
<evidence type="ECO:0000313" key="2">
    <source>
        <dbReference type="EMBL" id="EEC18231.1"/>
    </source>
</evidence>
<feature type="compositionally biased region" description="Basic residues" evidence="1">
    <location>
        <begin position="25"/>
        <end position="46"/>
    </location>
</feature>
<gene>
    <name evidence="2" type="ORF">IscW_ISCW023422</name>
</gene>
<evidence type="ECO:0000256" key="1">
    <source>
        <dbReference type="SAM" id="MobiDB-lite"/>
    </source>
</evidence>
<reference evidence="3" key="2">
    <citation type="submission" date="2020-05" db="UniProtKB">
        <authorList>
            <consortium name="EnsemblMetazoa"/>
        </authorList>
    </citation>
    <scope>IDENTIFICATION</scope>
    <source>
        <strain evidence="3">wikel</strain>
    </source>
</reference>
<dbReference type="EMBL" id="ABJB010386419">
    <property type="status" value="NOT_ANNOTATED_CDS"/>
    <property type="molecule type" value="Genomic_DNA"/>
</dbReference>
<dbReference type="EMBL" id="DS938623">
    <property type="protein sequence ID" value="EEC18231.1"/>
    <property type="molecule type" value="Genomic_DNA"/>
</dbReference>
<feature type="non-terminal residue" evidence="2">
    <location>
        <position position="1"/>
    </location>
</feature>
<dbReference type="AlphaFoldDB" id="B7QHA9"/>
<dbReference type="VEuPathDB" id="VectorBase:ISCI023422"/>
<keyword evidence="4" id="KW-1185">Reference proteome</keyword>
<sequence length="122" mass="13793">PASSPPSQFRALLKRRSSSGEKRKQRERRARRRERAATRRKRKRAARTIGERGRAAGSTTPDPRQGQAKCAKPRPLAFTCAPLLHWPADPVTSPPSRQWSARARRGAMFVSLGRAERHFGDR</sequence>
<protein>
    <submittedName>
        <fullName evidence="2 3">Uncharacterized protein</fullName>
    </submittedName>
</protein>
<evidence type="ECO:0000313" key="4">
    <source>
        <dbReference type="Proteomes" id="UP000001555"/>
    </source>
</evidence>
<evidence type="ECO:0000313" key="3">
    <source>
        <dbReference type="EnsemblMetazoa" id="ISCW023422-PA"/>
    </source>
</evidence>
<accession>B7QHA9</accession>
<dbReference type="Proteomes" id="UP000001555">
    <property type="component" value="Unassembled WGS sequence"/>
</dbReference>
<name>B7QHA9_IXOSC</name>
<organism>
    <name type="scientific">Ixodes scapularis</name>
    <name type="common">Black-legged tick</name>
    <name type="synonym">Deer tick</name>
    <dbReference type="NCBI Taxonomy" id="6945"/>
    <lineage>
        <taxon>Eukaryota</taxon>
        <taxon>Metazoa</taxon>
        <taxon>Ecdysozoa</taxon>
        <taxon>Arthropoda</taxon>
        <taxon>Chelicerata</taxon>
        <taxon>Arachnida</taxon>
        <taxon>Acari</taxon>
        <taxon>Parasitiformes</taxon>
        <taxon>Ixodida</taxon>
        <taxon>Ixodoidea</taxon>
        <taxon>Ixodidae</taxon>
        <taxon>Ixodinae</taxon>
        <taxon>Ixodes</taxon>
    </lineage>
</organism>
<dbReference type="EnsemblMetazoa" id="ISCW023422-RA">
    <property type="protein sequence ID" value="ISCW023422-PA"/>
    <property type="gene ID" value="ISCW023422"/>
</dbReference>
<reference evidence="2 4" key="1">
    <citation type="submission" date="2008-03" db="EMBL/GenBank/DDBJ databases">
        <title>Annotation of Ixodes scapularis.</title>
        <authorList>
            <consortium name="Ixodes scapularis Genome Project Consortium"/>
            <person name="Caler E."/>
            <person name="Hannick L.I."/>
            <person name="Bidwell S."/>
            <person name="Joardar V."/>
            <person name="Thiagarajan M."/>
            <person name="Amedeo P."/>
            <person name="Galinsky K.J."/>
            <person name="Schobel S."/>
            <person name="Inman J."/>
            <person name="Hostetler J."/>
            <person name="Miller J."/>
            <person name="Hammond M."/>
            <person name="Megy K."/>
            <person name="Lawson D."/>
            <person name="Kodira C."/>
            <person name="Sutton G."/>
            <person name="Meyer J."/>
            <person name="Hill C.A."/>
            <person name="Birren B."/>
            <person name="Nene V."/>
            <person name="Collins F."/>
            <person name="Alarcon-Chaidez F."/>
            <person name="Wikel S."/>
            <person name="Strausberg R."/>
        </authorList>
    </citation>
    <scope>NUCLEOTIDE SEQUENCE [LARGE SCALE GENOMIC DNA]</scope>
    <source>
        <strain evidence="4">Wikel</strain>
        <strain evidence="2">Wikel colony</strain>
    </source>
</reference>
<feature type="non-terminal residue" evidence="2">
    <location>
        <position position="122"/>
    </location>
</feature>
<dbReference type="VEuPathDB" id="VectorBase:ISCW023422"/>